<dbReference type="GO" id="GO:0098982">
    <property type="term" value="C:GABA-ergic synapse"/>
    <property type="evidence" value="ECO:0007669"/>
    <property type="project" value="Ensembl"/>
</dbReference>
<gene>
    <name evidence="5" type="primary">CNRIP1</name>
</gene>
<dbReference type="Ensembl" id="ENSBTAT00000096313.1">
    <property type="protein sequence ID" value="ENSBTAP00000103276.1"/>
    <property type="gene ID" value="ENSBTAG00000001408.5"/>
</dbReference>
<accession>A0AAA9U1V0</accession>
<dbReference type="GO" id="GO:0098978">
    <property type="term" value="C:glutamatergic synapse"/>
    <property type="evidence" value="ECO:0007669"/>
    <property type="project" value="Ensembl"/>
</dbReference>
<evidence type="ECO:0000256" key="2">
    <source>
        <dbReference type="ARBA" id="ARBA00007288"/>
    </source>
</evidence>
<dbReference type="PANTHER" id="PTHR31952:SF1">
    <property type="entry name" value="CB1 CANNABINOID RECEPTOR-INTERACTING PROTEIN 1"/>
    <property type="match status" value="1"/>
</dbReference>
<comment type="subunit">
    <text evidence="4">Interacts with the cannabinoid receptor CNR1 (via C-terminus). Does not interact with cannabinoid receptor CNR2.</text>
</comment>
<reference evidence="5" key="2">
    <citation type="submission" date="2025-08" db="UniProtKB">
        <authorList>
            <consortium name="Ensembl"/>
        </authorList>
    </citation>
    <scope>IDENTIFICATION</scope>
    <source>
        <strain evidence="5">Hereford</strain>
    </source>
</reference>
<dbReference type="GeneTree" id="ENSGT00390000004284"/>
<evidence type="ECO:0000256" key="4">
    <source>
        <dbReference type="ARBA" id="ARBA00026030"/>
    </source>
</evidence>
<dbReference type="GO" id="GO:0005886">
    <property type="term" value="C:plasma membrane"/>
    <property type="evidence" value="ECO:0007669"/>
    <property type="project" value="Ensembl"/>
</dbReference>
<name>A0AAA9U1V0_BOVIN</name>
<reference evidence="5" key="3">
    <citation type="submission" date="2025-09" db="UniProtKB">
        <authorList>
            <consortium name="Ensembl"/>
        </authorList>
    </citation>
    <scope>IDENTIFICATION</scope>
    <source>
        <strain evidence="5">Hereford</strain>
    </source>
</reference>
<protein>
    <recommendedName>
        <fullName evidence="3">CB1 cannabinoid receptor-interacting protein 1</fullName>
    </recommendedName>
</protein>
<evidence type="ECO:0000256" key="1">
    <source>
        <dbReference type="ARBA" id="ARBA00003884"/>
    </source>
</evidence>
<dbReference type="GO" id="GO:0031718">
    <property type="term" value="F:type 1 cannabinoid receptor binding"/>
    <property type="evidence" value="ECO:0007669"/>
    <property type="project" value="Ensembl"/>
</dbReference>
<dbReference type="GO" id="GO:0098793">
    <property type="term" value="C:presynapse"/>
    <property type="evidence" value="ECO:0007669"/>
    <property type="project" value="Ensembl"/>
</dbReference>
<reference evidence="5" key="1">
    <citation type="submission" date="2018-03" db="EMBL/GenBank/DDBJ databases">
        <title>ARS-UCD1.2.</title>
        <authorList>
            <person name="Rosen B.D."/>
            <person name="Bickhart D.M."/>
            <person name="Koren S."/>
            <person name="Schnabel R.D."/>
            <person name="Hall R."/>
            <person name="Zimin A."/>
            <person name="Dreischer C."/>
            <person name="Schultheiss S."/>
            <person name="Schroeder S.G."/>
            <person name="Elsik C.G."/>
            <person name="Couldrey C."/>
            <person name="Liu G.E."/>
            <person name="Van Tassell C.P."/>
            <person name="Phillippy A.M."/>
            <person name="Smith T.P.L."/>
            <person name="Medrano J.F."/>
        </authorList>
    </citation>
    <scope>NUCLEOTIDE SEQUENCE [LARGE SCALE GENOMIC DNA]</scope>
    <source>
        <strain evidence="5">Hereford</strain>
    </source>
</reference>
<dbReference type="PANTHER" id="PTHR31952">
    <property type="entry name" value="CB1 CANNABINOID RECEPTOR-INTERACTING PROTEIN 1"/>
    <property type="match status" value="1"/>
</dbReference>
<evidence type="ECO:0000256" key="3">
    <source>
        <dbReference type="ARBA" id="ARBA00015651"/>
    </source>
</evidence>
<organism evidence="5 6">
    <name type="scientific">Bos taurus</name>
    <name type="common">Bovine</name>
    <dbReference type="NCBI Taxonomy" id="9913"/>
    <lineage>
        <taxon>Eukaryota</taxon>
        <taxon>Metazoa</taxon>
        <taxon>Chordata</taxon>
        <taxon>Craniata</taxon>
        <taxon>Vertebrata</taxon>
        <taxon>Euteleostomi</taxon>
        <taxon>Mammalia</taxon>
        <taxon>Eutheria</taxon>
        <taxon>Laurasiatheria</taxon>
        <taxon>Artiodactyla</taxon>
        <taxon>Ruminantia</taxon>
        <taxon>Pecora</taxon>
        <taxon>Bovidae</taxon>
        <taxon>Bovinae</taxon>
        <taxon>Bos</taxon>
    </lineage>
</organism>
<sequence length="166" mass="18512">MGDLPGLVRLSIALRIQPNDGPVFYKVDGQRFGQNRTIKLLTGSSYKVEVKIKPTTLQVENISIGGVVVPLELKSKEPDGDRIVYTGTYDTEGVAPTKSGERQPIQITMPADSLPAEPQRKPKNTGMGSLCLLQEIFPTQELNRGLLHCRWYIILHPDVRRHRAEP</sequence>
<evidence type="ECO:0000313" key="6">
    <source>
        <dbReference type="Proteomes" id="UP000009136"/>
    </source>
</evidence>
<dbReference type="Proteomes" id="UP000009136">
    <property type="component" value="Chromosome 11"/>
</dbReference>
<evidence type="ECO:0000313" key="5">
    <source>
        <dbReference type="Ensembl" id="ENSBTAP00000103276.1"/>
    </source>
</evidence>
<dbReference type="AlphaFoldDB" id="A0AAA9U1V0"/>
<dbReference type="GO" id="GO:0005737">
    <property type="term" value="C:cytoplasm"/>
    <property type="evidence" value="ECO:0007669"/>
    <property type="project" value="Ensembl"/>
</dbReference>
<dbReference type="InterPro" id="IPR029204">
    <property type="entry name" value="CNRIP1"/>
</dbReference>
<dbReference type="GO" id="GO:0150036">
    <property type="term" value="P:regulation of trans-synaptic signaling by endocannabinoid, modulating synaptic transmission"/>
    <property type="evidence" value="ECO:0007669"/>
    <property type="project" value="Ensembl"/>
</dbReference>
<proteinExistence type="inferred from homology"/>
<dbReference type="Pfam" id="PF15043">
    <property type="entry name" value="CNRIP1"/>
    <property type="match status" value="1"/>
</dbReference>
<comment type="function">
    <text evidence="1">Suppresses cannabinoid receptor CNR1-mediated tonic inhibition of voltage-gated calcium channels.</text>
</comment>
<comment type="similarity">
    <text evidence="2">Belongs to the CNRIP family.</text>
</comment>
<keyword evidence="6" id="KW-1185">Reference proteome</keyword>